<dbReference type="PANTHER" id="PTHR36978:SF3">
    <property type="entry name" value="P-LOOP CONTAINING NUCLEOSIDE TRIPHOSPHATE HYDROLASE PROTEIN"/>
    <property type="match status" value="1"/>
</dbReference>
<reference evidence="1" key="1">
    <citation type="submission" date="2015-01" db="EMBL/GenBank/DDBJ databases">
        <authorList>
            <person name="Durling Mikael"/>
        </authorList>
    </citation>
    <scope>NUCLEOTIDE SEQUENCE</scope>
</reference>
<evidence type="ECO:0008006" key="2">
    <source>
        <dbReference type="Google" id="ProtNLM"/>
    </source>
</evidence>
<gene>
    <name evidence="1" type="ORF">BN869_000004948_1</name>
</gene>
<accession>A0A0B7K2K5</accession>
<evidence type="ECO:0000313" key="1">
    <source>
        <dbReference type="EMBL" id="CEO48891.1"/>
    </source>
</evidence>
<dbReference type="Pfam" id="PF17784">
    <property type="entry name" value="Sulfotransfer_4"/>
    <property type="match status" value="1"/>
</dbReference>
<dbReference type="Gene3D" id="3.40.50.300">
    <property type="entry name" value="P-loop containing nucleotide triphosphate hydrolases"/>
    <property type="match status" value="1"/>
</dbReference>
<name>A0A0B7K2K5_BIOOC</name>
<organism evidence="1">
    <name type="scientific">Bionectria ochroleuca</name>
    <name type="common">Gliocladium roseum</name>
    <dbReference type="NCBI Taxonomy" id="29856"/>
    <lineage>
        <taxon>Eukaryota</taxon>
        <taxon>Fungi</taxon>
        <taxon>Dikarya</taxon>
        <taxon>Ascomycota</taxon>
        <taxon>Pezizomycotina</taxon>
        <taxon>Sordariomycetes</taxon>
        <taxon>Hypocreomycetidae</taxon>
        <taxon>Hypocreales</taxon>
        <taxon>Bionectriaceae</taxon>
        <taxon>Clonostachys</taxon>
    </lineage>
</organism>
<dbReference type="InterPro" id="IPR027417">
    <property type="entry name" value="P-loop_NTPase"/>
</dbReference>
<dbReference type="SUPFAM" id="SSF52540">
    <property type="entry name" value="P-loop containing nucleoside triphosphate hydrolases"/>
    <property type="match status" value="1"/>
</dbReference>
<dbReference type="InterPro" id="IPR040632">
    <property type="entry name" value="Sulfotransfer_4"/>
</dbReference>
<dbReference type="AlphaFoldDB" id="A0A0B7K2K5"/>
<dbReference type="EMBL" id="CDPU01000012">
    <property type="protein sequence ID" value="CEO48891.1"/>
    <property type="molecule type" value="Genomic_DNA"/>
</dbReference>
<sequence>MGQQYSHPQPGKKLQVIGAGLPRTGTASFSRALEILLDGPVYHGGTQTTLGPEVEIRTWIKVLSGWPPKSEAEHSERLELVRQRTDGFSAITDSPGCSMVSELMTLYPDAKVVCTTRDMHSWEQSMQVVASASTKWFLRFVLFPVPSMRHFPDYIDGLRDQWIHCYGEAEPPTTQTYQRHVNWLKQNVPAHRLVMFDVKDGWEPLCRALELPVPEGVEFPRINDSKAIEEFSKQQVLRGLKRWCLILSTLGAVGLALLRR</sequence>
<protein>
    <recommendedName>
        <fullName evidence="2">NAD dependent epimerase/dehydratase</fullName>
    </recommendedName>
</protein>
<dbReference type="PANTHER" id="PTHR36978">
    <property type="entry name" value="P-LOOP CONTAINING NUCLEOTIDE TRIPHOSPHATE HYDROLASE"/>
    <property type="match status" value="1"/>
</dbReference>
<proteinExistence type="predicted"/>